<keyword evidence="5" id="KW-0408">Iron</keyword>
<dbReference type="Pfam" id="PF01058">
    <property type="entry name" value="Oxidored_q6"/>
    <property type="match status" value="1"/>
</dbReference>
<name>A0A0N8GLM4_9CHLR</name>
<proteinExistence type="inferred from homology"/>
<evidence type="ECO:0000256" key="1">
    <source>
        <dbReference type="ARBA" id="ARBA00001966"/>
    </source>
</evidence>
<dbReference type="GO" id="GO:0051539">
    <property type="term" value="F:4 iron, 4 sulfur cluster binding"/>
    <property type="evidence" value="ECO:0007669"/>
    <property type="project" value="UniProtKB-KW"/>
</dbReference>
<evidence type="ECO:0000256" key="6">
    <source>
        <dbReference type="ARBA" id="ARBA00023014"/>
    </source>
</evidence>
<dbReference type="EMBL" id="LGCK01000007">
    <property type="protein sequence ID" value="KPL72906.1"/>
    <property type="molecule type" value="Genomic_DNA"/>
</dbReference>
<evidence type="ECO:0000259" key="7">
    <source>
        <dbReference type="Pfam" id="PF01058"/>
    </source>
</evidence>
<keyword evidence="6" id="KW-0411">Iron-sulfur</keyword>
<dbReference type="OrthoDB" id="9786737at2"/>
<evidence type="ECO:0000313" key="8">
    <source>
        <dbReference type="EMBL" id="KPL72906.1"/>
    </source>
</evidence>
<organism evidence="8 9">
    <name type="scientific">Leptolinea tardivitalis</name>
    <dbReference type="NCBI Taxonomy" id="229920"/>
    <lineage>
        <taxon>Bacteria</taxon>
        <taxon>Bacillati</taxon>
        <taxon>Chloroflexota</taxon>
        <taxon>Anaerolineae</taxon>
        <taxon>Anaerolineales</taxon>
        <taxon>Anaerolineaceae</taxon>
        <taxon>Leptolinea</taxon>
    </lineage>
</organism>
<evidence type="ECO:0000313" key="9">
    <source>
        <dbReference type="Proteomes" id="UP000050430"/>
    </source>
</evidence>
<dbReference type="RefSeq" id="WP_062420968.1">
    <property type="nucleotide sequence ID" value="NZ_BBYA01000008.1"/>
</dbReference>
<protein>
    <submittedName>
        <fullName evidence="8">NADH-quinone oxidoreductase subunit B</fullName>
    </submittedName>
</protein>
<sequence length="156" mass="16886">MSNIFSRLIQTSRRRSPWVYRINAGSCNGCDIEVAPCFSPRYDGEQIGAVLQGSPKHTDILLISGPITLRTQEMVKDVYQQIPSPKAVIALGSCPASGNVFHGSPTIVGSAEAVIPVDLYVPGCPPRPQAILEAIQKASVMLEKGETRSQREVSHE</sequence>
<dbReference type="Gene3D" id="3.40.50.12280">
    <property type="match status" value="1"/>
</dbReference>
<dbReference type="AlphaFoldDB" id="A0A0N8GLM4"/>
<dbReference type="InterPro" id="IPR006137">
    <property type="entry name" value="NADH_UbQ_OxRdtase-like_20kDa"/>
</dbReference>
<keyword evidence="3" id="KW-0004">4Fe-4S</keyword>
<dbReference type="GO" id="GO:0046872">
    <property type="term" value="F:metal ion binding"/>
    <property type="evidence" value="ECO:0007669"/>
    <property type="project" value="UniProtKB-KW"/>
</dbReference>
<comment type="caution">
    <text evidence="8">The sequence shown here is derived from an EMBL/GenBank/DDBJ whole genome shotgun (WGS) entry which is preliminary data.</text>
</comment>
<comment type="similarity">
    <text evidence="2">Belongs to the complex I 20 kDa subunit family.</text>
</comment>
<comment type="cofactor">
    <cofactor evidence="1">
        <name>[4Fe-4S] cluster</name>
        <dbReference type="ChEBI" id="CHEBI:49883"/>
    </cofactor>
</comment>
<evidence type="ECO:0000256" key="4">
    <source>
        <dbReference type="ARBA" id="ARBA00022723"/>
    </source>
</evidence>
<evidence type="ECO:0000256" key="5">
    <source>
        <dbReference type="ARBA" id="ARBA00023004"/>
    </source>
</evidence>
<feature type="domain" description="NADH:ubiquinone oxidoreductase-like 20kDa subunit" evidence="7">
    <location>
        <begin position="27"/>
        <end position="137"/>
    </location>
</feature>
<evidence type="ECO:0000256" key="2">
    <source>
        <dbReference type="ARBA" id="ARBA00009173"/>
    </source>
</evidence>
<dbReference type="STRING" id="229920.ADM99_07635"/>
<keyword evidence="4" id="KW-0479">Metal-binding</keyword>
<dbReference type="SUPFAM" id="SSF56770">
    <property type="entry name" value="HydA/Nqo6-like"/>
    <property type="match status" value="1"/>
</dbReference>
<dbReference type="NCBIfam" id="NF005012">
    <property type="entry name" value="PRK06411.1"/>
    <property type="match status" value="1"/>
</dbReference>
<evidence type="ECO:0000256" key="3">
    <source>
        <dbReference type="ARBA" id="ARBA00022485"/>
    </source>
</evidence>
<dbReference type="InterPro" id="IPR052375">
    <property type="entry name" value="Complex_I_20kDa-like"/>
</dbReference>
<gene>
    <name evidence="8" type="ORF">ADM99_07635</name>
</gene>
<dbReference type="PANTHER" id="PTHR42989">
    <property type="entry name" value="HYDROGENASE-4 COMPONENT I"/>
    <property type="match status" value="1"/>
</dbReference>
<dbReference type="PANTHER" id="PTHR42989:SF1">
    <property type="entry name" value="FORMATE HYDROGENLYASE SUBUNIT 7-RELATED"/>
    <property type="match status" value="1"/>
</dbReference>
<reference evidence="8 9" key="1">
    <citation type="submission" date="2015-07" db="EMBL/GenBank/DDBJ databases">
        <title>Genome sequence of Leptolinea tardivitalis DSM 16556.</title>
        <authorList>
            <person name="Hemp J."/>
            <person name="Ward L.M."/>
            <person name="Pace L.A."/>
            <person name="Fischer W.W."/>
        </authorList>
    </citation>
    <scope>NUCLEOTIDE SEQUENCE [LARGE SCALE GENOMIC DNA]</scope>
    <source>
        <strain evidence="8 9">YMTK-2</strain>
    </source>
</reference>
<dbReference type="Proteomes" id="UP000050430">
    <property type="component" value="Unassembled WGS sequence"/>
</dbReference>
<accession>A0A0N8GLM4</accession>
<keyword evidence="9" id="KW-1185">Reference proteome</keyword>